<reference evidence="2 3" key="1">
    <citation type="submission" date="2016-10" db="EMBL/GenBank/DDBJ databases">
        <authorList>
            <person name="Varghese N."/>
            <person name="Submissions S."/>
        </authorList>
    </citation>
    <scope>NUCLEOTIDE SEQUENCE [LARGE SCALE GENOMIC DNA]</scope>
    <source>
        <strain evidence="3">DSM 19823 / KCTC 23066 / CCTCC M 208030 / D25</strain>
    </source>
</reference>
<dbReference type="AlphaFoldDB" id="A0AAJ4W6P2"/>
<proteinExistence type="predicted"/>
<name>A0AAJ4W6P2_MYRPR</name>
<feature type="compositionally biased region" description="Low complexity" evidence="1">
    <location>
        <begin position="507"/>
        <end position="521"/>
    </location>
</feature>
<dbReference type="EMBL" id="FOFY01000019">
    <property type="protein sequence ID" value="SER55711.1"/>
    <property type="molecule type" value="Genomic_DNA"/>
</dbReference>
<evidence type="ECO:0000256" key="1">
    <source>
        <dbReference type="SAM" id="MobiDB-lite"/>
    </source>
</evidence>
<dbReference type="Proteomes" id="UP000183496">
    <property type="component" value="Unassembled WGS sequence"/>
</dbReference>
<evidence type="ECO:0000313" key="2">
    <source>
        <dbReference type="EMBL" id="SER55711.1"/>
    </source>
</evidence>
<organism evidence="2 3">
    <name type="scientific">Myroides profundi</name>
    <dbReference type="NCBI Taxonomy" id="480520"/>
    <lineage>
        <taxon>Bacteria</taxon>
        <taxon>Pseudomonadati</taxon>
        <taxon>Bacteroidota</taxon>
        <taxon>Flavobacteriia</taxon>
        <taxon>Flavobacteriales</taxon>
        <taxon>Flavobacteriaceae</taxon>
        <taxon>Myroides</taxon>
    </lineage>
</organism>
<comment type="caution">
    <text evidence="2">The sequence shown here is derived from an EMBL/GenBank/DDBJ whole genome shotgun (WGS) entry which is preliminary data.</text>
</comment>
<keyword evidence="3" id="KW-1185">Reference proteome</keyword>
<evidence type="ECO:0000313" key="3">
    <source>
        <dbReference type="Proteomes" id="UP000183496"/>
    </source>
</evidence>
<accession>A0AAJ4W6P2</accession>
<protein>
    <submittedName>
        <fullName evidence="2">Uncharacterized protein</fullName>
    </submittedName>
</protein>
<gene>
    <name evidence="2" type="ORF">SAMN04488089_11912</name>
</gene>
<sequence>MRNFYIAICLLITYIVLGQTGINTHQINPNAALHIEAPLKDKGIIIPRLTTLERDALNLTDLDNGLGIYNIDENCLNYWNKLENKWSSVCGNLGNSEFKLENCTDIKVYGQYLSGMALNGNTHYLMVPVVVSKPGVYSITALPEQDNGYYYFTKAEYIGVGKVLVKVPAMGVPNKFQTDKFTVKLNGLDNANGCTFNVEVENSSVKPNYKMVCGSIITSGIYKMDKALTAEHKLSITLDVKPEAIGASYIIESEEVDGISFYGTGKLTATTQTVELIGRGMPNTTDVKKLRIRSNSIDTSVSICHAEVRVTLPKKKLLIVGDTKLANAYDFANVSAAVNQLITKDTNFGLLATSTVFFEGWQSIKKVGNNADLATDLLGASPFDIVVVQEEALLSDTQVEQLYTYLTKKGVVLMFTGKLSMVKIFEKLTSSSNLVPSLINKAGSSYKLSTVNNKILNGPFGDIRGKYWGANGPAFRIEELVTSDFLVYSDATDQSVPVVSPSDPENPGGEEPTTDPNETTNQGTPGYTGLHQNGYYFVWAGEGGFNDSSTLTSNLSSPFLLDANKKPIARDNFGHNIKRSVSNSIFTANAIAWAIYQSDVDGINSNKQAK</sequence>
<feature type="region of interest" description="Disordered" evidence="1">
    <location>
        <begin position="495"/>
        <end position="526"/>
    </location>
</feature>